<evidence type="ECO:0000313" key="10">
    <source>
        <dbReference type="EMBL" id="PTL39018.1"/>
    </source>
</evidence>
<evidence type="ECO:0000256" key="6">
    <source>
        <dbReference type="ARBA" id="ARBA00023288"/>
    </source>
</evidence>
<dbReference type="OrthoDB" id="9784230at2"/>
<dbReference type="SUPFAM" id="SSF53822">
    <property type="entry name" value="Periplasmic binding protein-like I"/>
    <property type="match status" value="1"/>
</dbReference>
<dbReference type="PANTHER" id="PTHR34296:SF2">
    <property type="entry name" value="ABC TRANSPORTER GUANOSINE-BINDING PROTEIN NUPN"/>
    <property type="match status" value="1"/>
</dbReference>
<keyword evidence="5" id="KW-0472">Membrane</keyword>
<evidence type="ECO:0000259" key="9">
    <source>
        <dbReference type="Pfam" id="PF02608"/>
    </source>
</evidence>
<dbReference type="Proteomes" id="UP000240509">
    <property type="component" value="Unassembled WGS sequence"/>
</dbReference>
<comment type="subcellular location">
    <subcellularLocation>
        <location evidence="1">Cell membrane</location>
        <topology evidence="1">Lipid-anchor</topology>
    </subcellularLocation>
</comment>
<accession>A0A2T4U6J4</accession>
<dbReference type="RefSeq" id="WP_107584818.1">
    <property type="nucleotide sequence ID" value="NZ_PZJJ01000011.1"/>
</dbReference>
<evidence type="ECO:0000256" key="1">
    <source>
        <dbReference type="ARBA" id="ARBA00004193"/>
    </source>
</evidence>
<dbReference type="GO" id="GO:0005886">
    <property type="term" value="C:plasma membrane"/>
    <property type="evidence" value="ECO:0007669"/>
    <property type="project" value="UniProtKB-SubCell"/>
</dbReference>
<dbReference type="InterPro" id="IPR028082">
    <property type="entry name" value="Peripla_BP_I"/>
</dbReference>
<dbReference type="CDD" id="cd06354">
    <property type="entry name" value="PBP1_PrnA-like"/>
    <property type="match status" value="1"/>
</dbReference>
<comment type="caution">
    <text evidence="10">The sequence shown here is derived from an EMBL/GenBank/DDBJ whole genome shotgun (WGS) entry which is preliminary data.</text>
</comment>
<dbReference type="InterPro" id="IPR050957">
    <property type="entry name" value="BMP_lipoprotein"/>
</dbReference>
<organism evidence="10 11">
    <name type="scientific">Alkalicoccus saliphilus</name>
    <dbReference type="NCBI Taxonomy" id="200989"/>
    <lineage>
        <taxon>Bacteria</taxon>
        <taxon>Bacillati</taxon>
        <taxon>Bacillota</taxon>
        <taxon>Bacilli</taxon>
        <taxon>Bacillales</taxon>
        <taxon>Bacillaceae</taxon>
        <taxon>Alkalicoccus</taxon>
    </lineage>
</organism>
<name>A0A2T4U6J4_9BACI</name>
<keyword evidence="4 8" id="KW-0732">Signal</keyword>
<evidence type="ECO:0000256" key="3">
    <source>
        <dbReference type="ARBA" id="ARBA00022475"/>
    </source>
</evidence>
<feature type="signal peptide" evidence="8">
    <location>
        <begin position="1"/>
        <end position="20"/>
    </location>
</feature>
<dbReference type="Gene3D" id="3.40.50.2300">
    <property type="match status" value="2"/>
</dbReference>
<evidence type="ECO:0000256" key="7">
    <source>
        <dbReference type="SAM" id="MobiDB-lite"/>
    </source>
</evidence>
<gene>
    <name evidence="10" type="ORF">C6Y45_08550</name>
</gene>
<evidence type="ECO:0000256" key="2">
    <source>
        <dbReference type="ARBA" id="ARBA00008610"/>
    </source>
</evidence>
<dbReference type="PROSITE" id="PS51257">
    <property type="entry name" value="PROKAR_LIPOPROTEIN"/>
    <property type="match status" value="1"/>
</dbReference>
<keyword evidence="3" id="KW-1003">Cell membrane</keyword>
<comment type="similarity">
    <text evidence="2">Belongs to the BMP lipoprotein family.</text>
</comment>
<reference evidence="10 11" key="1">
    <citation type="submission" date="2018-03" db="EMBL/GenBank/DDBJ databases">
        <title>Alkalicoccus saliphilus sp. nov., isolated from a mineral pool.</title>
        <authorList>
            <person name="Zhao B."/>
        </authorList>
    </citation>
    <scope>NUCLEOTIDE SEQUENCE [LARGE SCALE GENOMIC DNA]</scope>
    <source>
        <strain evidence="10 11">6AG</strain>
    </source>
</reference>
<evidence type="ECO:0000256" key="5">
    <source>
        <dbReference type="ARBA" id="ARBA00023136"/>
    </source>
</evidence>
<feature type="compositionally biased region" description="Low complexity" evidence="7">
    <location>
        <begin position="28"/>
        <end position="58"/>
    </location>
</feature>
<feature type="chain" id="PRO_5039143815" evidence="8">
    <location>
        <begin position="21"/>
        <end position="389"/>
    </location>
</feature>
<protein>
    <submittedName>
        <fullName evidence="10">BMP family ABC transporter substrate-binding protein</fullName>
    </submittedName>
</protein>
<dbReference type="EMBL" id="PZJJ01000011">
    <property type="protein sequence ID" value="PTL39018.1"/>
    <property type="molecule type" value="Genomic_DNA"/>
</dbReference>
<evidence type="ECO:0000256" key="4">
    <source>
        <dbReference type="ARBA" id="ARBA00022729"/>
    </source>
</evidence>
<dbReference type="InterPro" id="IPR003760">
    <property type="entry name" value="PnrA-like"/>
</dbReference>
<dbReference type="PANTHER" id="PTHR34296">
    <property type="entry name" value="TRANSCRIPTIONAL ACTIVATOR PROTEIN MED"/>
    <property type="match status" value="1"/>
</dbReference>
<sequence>MKKSQKVLLSSVLAAGVMLAACGDNDTEGNNASEENGGNAADNAGNNEEDNGNNNDGEAAGGDGEDFSAKMVTDVGGVDDRSFNESAWAGLSEFGEDYPEAEVDYIQSGDAADYLPNLQQLAREGTDISFAIGFLMADDVQTVADQNPDQNFAIVDEVVTDGDGNPIDNLASITFAEHEGSFLVGAIAAMHTENDEVGFLGGVESPLIKKFENGFKAGVKYVDSDIDIAVQYAQDFNDASTGQNIADTMYSNGADIIYHAAGGTGNGLFTEAIDRNESGEEVWAIGVDQDQALTEGDWSEGNVILSSMVKRVDQSVYNVAEDTMNGNFPGGETVEFGLEDDGVGIAETQDDVSDEALEAVEEYEQMITDGEIDVPETDDEYEEFLNNLE</sequence>
<dbReference type="AlphaFoldDB" id="A0A2T4U6J4"/>
<dbReference type="Pfam" id="PF02608">
    <property type="entry name" value="Bmp"/>
    <property type="match status" value="1"/>
</dbReference>
<keyword evidence="11" id="KW-1185">Reference proteome</keyword>
<proteinExistence type="inferred from homology"/>
<feature type="domain" description="ABC transporter substrate-binding protein PnrA-like" evidence="9">
    <location>
        <begin position="71"/>
        <end position="377"/>
    </location>
</feature>
<feature type="region of interest" description="Disordered" evidence="7">
    <location>
        <begin position="23"/>
        <end position="70"/>
    </location>
</feature>
<keyword evidence="6" id="KW-0449">Lipoprotein</keyword>
<evidence type="ECO:0000256" key="8">
    <source>
        <dbReference type="SAM" id="SignalP"/>
    </source>
</evidence>
<evidence type="ECO:0000313" key="11">
    <source>
        <dbReference type="Proteomes" id="UP000240509"/>
    </source>
</evidence>